<evidence type="ECO:0000313" key="3">
    <source>
        <dbReference type="Proteomes" id="UP000054279"/>
    </source>
</evidence>
<name>A0A0C9UW82_SPHS4</name>
<protein>
    <submittedName>
        <fullName evidence="2">Unplaced genomic scaffold SPHSTscaffold_136, whole genome shotgun sequence</fullName>
    </submittedName>
</protein>
<evidence type="ECO:0000313" key="2">
    <source>
        <dbReference type="EMBL" id="KIJ33507.1"/>
    </source>
</evidence>
<dbReference type="EMBL" id="KN837211">
    <property type="protein sequence ID" value="KIJ33507.1"/>
    <property type="molecule type" value="Genomic_DNA"/>
</dbReference>
<keyword evidence="3" id="KW-1185">Reference proteome</keyword>
<dbReference type="AlphaFoldDB" id="A0A0C9UW82"/>
<dbReference type="HOGENOM" id="CLU_3107938_0_0_1"/>
<feature type="compositionally biased region" description="Polar residues" evidence="1">
    <location>
        <begin position="1"/>
        <end position="10"/>
    </location>
</feature>
<reference evidence="2 3" key="1">
    <citation type="submission" date="2014-06" db="EMBL/GenBank/DDBJ databases">
        <title>Evolutionary Origins and Diversification of the Mycorrhizal Mutualists.</title>
        <authorList>
            <consortium name="DOE Joint Genome Institute"/>
            <consortium name="Mycorrhizal Genomics Consortium"/>
            <person name="Kohler A."/>
            <person name="Kuo A."/>
            <person name="Nagy L.G."/>
            <person name="Floudas D."/>
            <person name="Copeland A."/>
            <person name="Barry K.W."/>
            <person name="Cichocki N."/>
            <person name="Veneault-Fourrey C."/>
            <person name="LaButti K."/>
            <person name="Lindquist E.A."/>
            <person name="Lipzen A."/>
            <person name="Lundell T."/>
            <person name="Morin E."/>
            <person name="Murat C."/>
            <person name="Riley R."/>
            <person name="Ohm R."/>
            <person name="Sun H."/>
            <person name="Tunlid A."/>
            <person name="Henrissat B."/>
            <person name="Grigoriev I.V."/>
            <person name="Hibbett D.S."/>
            <person name="Martin F."/>
        </authorList>
    </citation>
    <scope>NUCLEOTIDE SEQUENCE [LARGE SCALE GENOMIC DNA]</scope>
    <source>
        <strain evidence="2 3">SS14</strain>
    </source>
</reference>
<evidence type="ECO:0000256" key="1">
    <source>
        <dbReference type="SAM" id="MobiDB-lite"/>
    </source>
</evidence>
<organism evidence="2 3">
    <name type="scientific">Sphaerobolus stellatus (strain SS14)</name>
    <dbReference type="NCBI Taxonomy" id="990650"/>
    <lineage>
        <taxon>Eukaryota</taxon>
        <taxon>Fungi</taxon>
        <taxon>Dikarya</taxon>
        <taxon>Basidiomycota</taxon>
        <taxon>Agaricomycotina</taxon>
        <taxon>Agaricomycetes</taxon>
        <taxon>Phallomycetidae</taxon>
        <taxon>Geastrales</taxon>
        <taxon>Sphaerobolaceae</taxon>
        <taxon>Sphaerobolus</taxon>
    </lineage>
</organism>
<feature type="region of interest" description="Disordered" evidence="1">
    <location>
        <begin position="1"/>
        <end position="51"/>
    </location>
</feature>
<gene>
    <name evidence="2" type="ORF">M422DRAFT_264438</name>
</gene>
<accession>A0A0C9UW82</accession>
<proteinExistence type="predicted"/>
<dbReference type="Proteomes" id="UP000054279">
    <property type="component" value="Unassembled WGS sequence"/>
</dbReference>
<sequence>MTNFGFSTDGVTAKESVPIKAGKNAKQTGAKAVKKQDEEDPNKALKEGISL</sequence>
<feature type="compositionally biased region" description="Basic and acidic residues" evidence="1">
    <location>
        <begin position="34"/>
        <end position="51"/>
    </location>
</feature>